<evidence type="ECO:0000313" key="2">
    <source>
        <dbReference type="EMBL" id="MBF9234262.1"/>
    </source>
</evidence>
<comment type="caution">
    <text evidence="2">The sequence shown here is derived from an EMBL/GenBank/DDBJ whole genome shotgun (WGS) entry which is preliminary data.</text>
</comment>
<dbReference type="AlphaFoldDB" id="A0A931FQ65"/>
<sequence>MSRRSWKFLVAYGFFAAFLGAQPVLADSIDGHWCSSDGRHLSIQGPAIVTPAGTRVEGSYTRHSFLYSVPESEPDRGQEVSLRLLSEVQVEIRFGRADRQSETWRRCAATTS</sequence>
<accession>A0A931FQ65</accession>
<proteinExistence type="predicted"/>
<dbReference type="EMBL" id="JADQDO010000006">
    <property type="protein sequence ID" value="MBF9234262.1"/>
    <property type="molecule type" value="Genomic_DNA"/>
</dbReference>
<name>A0A931FQ65_9HYPH</name>
<evidence type="ECO:0000256" key="1">
    <source>
        <dbReference type="SAM" id="SignalP"/>
    </source>
</evidence>
<gene>
    <name evidence="2" type="ORF">I2H38_12855</name>
</gene>
<reference evidence="2" key="1">
    <citation type="submission" date="2020-11" db="EMBL/GenBank/DDBJ databases">
        <authorList>
            <person name="Kim M.K."/>
        </authorList>
    </citation>
    <scope>NUCLEOTIDE SEQUENCE</scope>
    <source>
        <strain evidence="2">BT350</strain>
    </source>
</reference>
<feature type="chain" id="PRO_5037137225" description="DUF2147 domain-containing protein" evidence="1">
    <location>
        <begin position="27"/>
        <end position="112"/>
    </location>
</feature>
<dbReference type="Proteomes" id="UP000599312">
    <property type="component" value="Unassembled WGS sequence"/>
</dbReference>
<protein>
    <recommendedName>
        <fullName evidence="4">DUF2147 domain-containing protein</fullName>
    </recommendedName>
</protein>
<evidence type="ECO:0000313" key="3">
    <source>
        <dbReference type="Proteomes" id="UP000599312"/>
    </source>
</evidence>
<evidence type="ECO:0008006" key="4">
    <source>
        <dbReference type="Google" id="ProtNLM"/>
    </source>
</evidence>
<keyword evidence="3" id="KW-1185">Reference proteome</keyword>
<feature type="signal peptide" evidence="1">
    <location>
        <begin position="1"/>
        <end position="26"/>
    </location>
</feature>
<keyword evidence="1" id="KW-0732">Signal</keyword>
<dbReference type="RefSeq" id="WP_196272263.1">
    <property type="nucleotide sequence ID" value="NZ_JADQDO010000006.1"/>
</dbReference>
<organism evidence="2 3">
    <name type="scientific">Microvirga alba</name>
    <dbReference type="NCBI Taxonomy" id="2791025"/>
    <lineage>
        <taxon>Bacteria</taxon>
        <taxon>Pseudomonadati</taxon>
        <taxon>Pseudomonadota</taxon>
        <taxon>Alphaproteobacteria</taxon>
        <taxon>Hyphomicrobiales</taxon>
        <taxon>Methylobacteriaceae</taxon>
        <taxon>Microvirga</taxon>
    </lineage>
</organism>